<accession>A0A169PQF5</accession>
<organism evidence="1 2">
    <name type="scientific">Streptomyces laurentii</name>
    <dbReference type="NCBI Taxonomy" id="39478"/>
    <lineage>
        <taxon>Bacteria</taxon>
        <taxon>Bacillati</taxon>
        <taxon>Actinomycetota</taxon>
        <taxon>Actinomycetes</taxon>
        <taxon>Kitasatosporales</taxon>
        <taxon>Streptomycetaceae</taxon>
        <taxon>Streptomyces</taxon>
    </lineage>
</organism>
<evidence type="ECO:0000313" key="2">
    <source>
        <dbReference type="Proteomes" id="UP000217676"/>
    </source>
</evidence>
<dbReference type="RefSeq" id="WP_359885592.1">
    <property type="nucleotide sequence ID" value="NZ_JBEYHT010000106.1"/>
</dbReference>
<protein>
    <submittedName>
        <fullName evidence="1">Uncharacterized protein</fullName>
    </submittedName>
</protein>
<proteinExistence type="predicted"/>
<dbReference type="KEGG" id="slau:SLA_7432"/>
<gene>
    <name evidence="1" type="ORF">SLA_7432</name>
</gene>
<evidence type="ECO:0000313" key="1">
    <source>
        <dbReference type="EMBL" id="BAU88298.1"/>
    </source>
</evidence>
<sequence length="185" mass="20047">MNLIDLEIARHDWRNMPCGCGDSAEHLPGDLLRLAERGPAQGPVETGLEEHVWSVRGLWDPAPAVTAVALAALADETPPHARLLYLDVLHCMVAGDGTHPEAARPDLDLPALCGDLAAEGTWLLYREVMTYRNPGQAGSAFEILTAIGTDRDRLERLREAAAGWLPVCCRTGLCDDWSDADDDLG</sequence>
<reference evidence="1 2" key="1">
    <citation type="journal article" date="2016" name="Genome Announc.">
        <title>Complete Genome Sequence of Thiostrepton-Producing Streptomyces laurentii ATCC 31255.</title>
        <authorList>
            <person name="Doi K."/>
            <person name="Fujino Y."/>
            <person name="Nagayoshi Y."/>
            <person name="Ohshima T."/>
            <person name="Ogata S."/>
        </authorList>
    </citation>
    <scope>NUCLEOTIDE SEQUENCE [LARGE SCALE GENOMIC DNA]</scope>
    <source>
        <strain evidence="1 2">ATCC 31255</strain>
    </source>
</reference>
<dbReference type="Proteomes" id="UP000217676">
    <property type="component" value="Chromosome"/>
</dbReference>
<keyword evidence="2" id="KW-1185">Reference proteome</keyword>
<dbReference type="EMBL" id="AP017424">
    <property type="protein sequence ID" value="BAU88298.1"/>
    <property type="molecule type" value="Genomic_DNA"/>
</dbReference>
<name>A0A169PQF5_STRLU</name>
<dbReference type="AlphaFoldDB" id="A0A169PQF5"/>